<dbReference type="Gene3D" id="3.30.40.10">
    <property type="entry name" value="Zinc/RING finger domain, C3HC4 (zinc finger)"/>
    <property type="match status" value="1"/>
</dbReference>
<evidence type="ECO:0000256" key="2">
    <source>
        <dbReference type="ARBA" id="ARBA00022723"/>
    </source>
</evidence>
<dbReference type="SUPFAM" id="SSF57845">
    <property type="entry name" value="B-box zinc-binding domain"/>
    <property type="match status" value="1"/>
</dbReference>
<dbReference type="PROSITE" id="PS50119">
    <property type="entry name" value="ZF_BBOX"/>
    <property type="match status" value="1"/>
</dbReference>
<name>V4BHJ4_LOTGI</name>
<dbReference type="PROSITE" id="PS00518">
    <property type="entry name" value="ZF_RING_1"/>
    <property type="match status" value="1"/>
</dbReference>
<evidence type="ECO:0000259" key="6">
    <source>
        <dbReference type="PROSITE" id="PS50089"/>
    </source>
</evidence>
<dbReference type="PANTHER" id="PTHR24103">
    <property type="entry name" value="E3 UBIQUITIN-PROTEIN LIGASE TRIM"/>
    <property type="match status" value="1"/>
</dbReference>
<dbReference type="Pfam" id="PF00097">
    <property type="entry name" value="zf-C3HC4"/>
    <property type="match status" value="1"/>
</dbReference>
<evidence type="ECO:0008006" key="10">
    <source>
        <dbReference type="Google" id="ProtNLM"/>
    </source>
</evidence>
<evidence type="ECO:0000313" key="9">
    <source>
        <dbReference type="Proteomes" id="UP000030746"/>
    </source>
</evidence>
<dbReference type="InterPro" id="IPR018957">
    <property type="entry name" value="Znf_C3HC4_RING-type"/>
</dbReference>
<keyword evidence="2" id="KW-0479">Metal-binding</keyword>
<dbReference type="Proteomes" id="UP000030746">
    <property type="component" value="Unassembled WGS sequence"/>
</dbReference>
<sequence length="294" mass="33987">MSQSKNTCSICLSECMKPRTLECSHKFCEECVTDYEKQFKDEECFPCPMCRMDINVKGEATETTESESRLTSVKEYCHAHDDVVENYCLDCKQLVCHRCCLTTHKPHKMATLEERYPECMEEFQSAKEDLEKQLPRFNLYSQQVKVKIREIRKSGDEACQDVDDRIQDLTRALVQVGEDLKSEIWQNCLGEETKMNDRLSQSTNGTQTILANLKYADDVKDKPLSEIEHFKSVLLGNKGSNERRNFIVADFNRTKLVKGTYKDDLTSLVGRIRVIKAKPNANYPQDKYEAVKFP</sequence>
<dbReference type="GO" id="GO:0008270">
    <property type="term" value="F:zinc ion binding"/>
    <property type="evidence" value="ECO:0007669"/>
    <property type="project" value="UniProtKB-KW"/>
</dbReference>
<dbReference type="OrthoDB" id="10066958at2759"/>
<dbReference type="SUPFAM" id="SSF57850">
    <property type="entry name" value="RING/U-box"/>
    <property type="match status" value="1"/>
</dbReference>
<evidence type="ECO:0000256" key="5">
    <source>
        <dbReference type="PROSITE-ProRule" id="PRU00024"/>
    </source>
</evidence>
<dbReference type="InterPro" id="IPR013083">
    <property type="entry name" value="Znf_RING/FYVE/PHD"/>
</dbReference>
<evidence type="ECO:0000259" key="7">
    <source>
        <dbReference type="PROSITE" id="PS50119"/>
    </source>
</evidence>
<dbReference type="SMART" id="SM00184">
    <property type="entry name" value="RING"/>
    <property type="match status" value="1"/>
</dbReference>
<reference evidence="8 9" key="1">
    <citation type="journal article" date="2013" name="Nature">
        <title>Insights into bilaterian evolution from three spiralian genomes.</title>
        <authorList>
            <person name="Simakov O."/>
            <person name="Marletaz F."/>
            <person name="Cho S.J."/>
            <person name="Edsinger-Gonzales E."/>
            <person name="Havlak P."/>
            <person name="Hellsten U."/>
            <person name="Kuo D.H."/>
            <person name="Larsson T."/>
            <person name="Lv J."/>
            <person name="Arendt D."/>
            <person name="Savage R."/>
            <person name="Osoegawa K."/>
            <person name="de Jong P."/>
            <person name="Grimwood J."/>
            <person name="Chapman J.A."/>
            <person name="Shapiro H."/>
            <person name="Aerts A."/>
            <person name="Otillar R.P."/>
            <person name="Terry A.Y."/>
            <person name="Boore J.L."/>
            <person name="Grigoriev I.V."/>
            <person name="Lindberg D.R."/>
            <person name="Seaver E.C."/>
            <person name="Weisblat D.A."/>
            <person name="Putnam N.H."/>
            <person name="Rokhsar D.S."/>
        </authorList>
    </citation>
    <scope>NUCLEOTIDE SEQUENCE [LARGE SCALE GENOMIC DNA]</scope>
</reference>
<dbReference type="CDD" id="cd19756">
    <property type="entry name" value="Bbox2"/>
    <property type="match status" value="1"/>
</dbReference>
<dbReference type="GeneID" id="20240221"/>
<evidence type="ECO:0000256" key="1">
    <source>
        <dbReference type="ARBA" id="ARBA00008518"/>
    </source>
</evidence>
<dbReference type="HOGENOM" id="CLU_947618_0_0_1"/>
<keyword evidence="4" id="KW-0862">Zinc</keyword>
<organism evidence="8 9">
    <name type="scientific">Lottia gigantea</name>
    <name type="common">Giant owl limpet</name>
    <dbReference type="NCBI Taxonomy" id="225164"/>
    <lineage>
        <taxon>Eukaryota</taxon>
        <taxon>Metazoa</taxon>
        <taxon>Spiralia</taxon>
        <taxon>Lophotrochozoa</taxon>
        <taxon>Mollusca</taxon>
        <taxon>Gastropoda</taxon>
        <taxon>Patellogastropoda</taxon>
        <taxon>Lottioidea</taxon>
        <taxon>Lottiidae</taxon>
        <taxon>Lottia</taxon>
    </lineage>
</organism>
<gene>
    <name evidence="8" type="ORF">LOTGIDRAFT_165963</name>
</gene>
<evidence type="ECO:0000256" key="4">
    <source>
        <dbReference type="ARBA" id="ARBA00022833"/>
    </source>
</evidence>
<dbReference type="InterPro" id="IPR001841">
    <property type="entry name" value="Znf_RING"/>
</dbReference>
<evidence type="ECO:0000313" key="8">
    <source>
        <dbReference type="EMBL" id="ESO88204.1"/>
    </source>
</evidence>
<dbReference type="RefSeq" id="XP_009061225.1">
    <property type="nucleotide sequence ID" value="XM_009062977.1"/>
</dbReference>
<keyword evidence="3 5" id="KW-0863">Zinc-finger</keyword>
<dbReference type="InterPro" id="IPR050143">
    <property type="entry name" value="TRIM/RBCC"/>
</dbReference>
<dbReference type="InterPro" id="IPR000315">
    <property type="entry name" value="Znf_B-box"/>
</dbReference>
<dbReference type="AlphaFoldDB" id="V4BHJ4"/>
<dbReference type="KEGG" id="lgi:LOTGIDRAFT_165963"/>
<protein>
    <recommendedName>
        <fullName evidence="10">RING-type domain-containing protein</fullName>
    </recommendedName>
</protein>
<dbReference type="EMBL" id="KB202752">
    <property type="protein sequence ID" value="ESO88204.1"/>
    <property type="molecule type" value="Genomic_DNA"/>
</dbReference>
<dbReference type="PROSITE" id="PS50089">
    <property type="entry name" value="ZF_RING_2"/>
    <property type="match status" value="1"/>
</dbReference>
<dbReference type="CTD" id="20240221"/>
<feature type="domain" description="RING-type" evidence="6">
    <location>
        <begin position="8"/>
        <end position="51"/>
    </location>
</feature>
<feature type="domain" description="B box-type" evidence="7">
    <location>
        <begin position="72"/>
        <end position="112"/>
    </location>
</feature>
<evidence type="ECO:0000256" key="3">
    <source>
        <dbReference type="ARBA" id="ARBA00022771"/>
    </source>
</evidence>
<dbReference type="InterPro" id="IPR017907">
    <property type="entry name" value="Znf_RING_CS"/>
</dbReference>
<comment type="similarity">
    <text evidence="1">Belongs to the TRIM/RBCC family.</text>
</comment>
<proteinExistence type="inferred from homology"/>
<keyword evidence="9" id="KW-1185">Reference proteome</keyword>
<dbReference type="Gene3D" id="3.30.160.60">
    <property type="entry name" value="Classic Zinc Finger"/>
    <property type="match status" value="1"/>
</dbReference>
<accession>V4BHJ4</accession>
<dbReference type="OMA" id="YKESECI"/>